<dbReference type="GO" id="GO:0003972">
    <property type="term" value="F:RNA ligase (ATP) activity"/>
    <property type="evidence" value="ECO:0007669"/>
    <property type="project" value="TreeGrafter"/>
</dbReference>
<dbReference type="SUPFAM" id="SSF103365">
    <property type="entry name" value="Hypothetical protein PH1602"/>
    <property type="match status" value="1"/>
</dbReference>
<name>X0X3V5_9ZZZZ</name>
<keyword evidence="3" id="KW-0436">Ligase</keyword>
<keyword evidence="4" id="KW-0479">Metal-binding</keyword>
<evidence type="ECO:0000256" key="6">
    <source>
        <dbReference type="ARBA" id="ARBA00023134"/>
    </source>
</evidence>
<evidence type="ECO:0000256" key="8">
    <source>
        <dbReference type="ARBA" id="ARBA00047746"/>
    </source>
</evidence>
<evidence type="ECO:0000256" key="5">
    <source>
        <dbReference type="ARBA" id="ARBA00022741"/>
    </source>
</evidence>
<keyword evidence="6" id="KW-0342">GTP-binding</keyword>
<keyword evidence="5" id="KW-0547">Nucleotide-binding</keyword>
<dbReference type="GO" id="GO:0170057">
    <property type="term" value="F:RNA ligase (GTP) activity"/>
    <property type="evidence" value="ECO:0007669"/>
    <property type="project" value="UniProtKB-EC"/>
</dbReference>
<evidence type="ECO:0000256" key="7">
    <source>
        <dbReference type="ARBA" id="ARBA00023211"/>
    </source>
</evidence>
<dbReference type="Pfam" id="PF01139">
    <property type="entry name" value="RtcB"/>
    <property type="match status" value="1"/>
</dbReference>
<dbReference type="Gene3D" id="3.90.1860.10">
    <property type="entry name" value="tRNA-splicing ligase RtcB"/>
    <property type="match status" value="1"/>
</dbReference>
<accession>X0X3V5</accession>
<comment type="cofactor">
    <cofactor evidence="1">
        <name>Mn(2+)</name>
        <dbReference type="ChEBI" id="CHEBI:29035"/>
    </cofactor>
</comment>
<dbReference type="GO" id="GO:0006396">
    <property type="term" value="P:RNA processing"/>
    <property type="evidence" value="ECO:0007669"/>
    <property type="project" value="InterPro"/>
</dbReference>
<protein>
    <recommendedName>
        <fullName evidence="2">3'-phosphate/5'-hydroxy nucleic acid ligase</fullName>
        <ecNumber evidence="2">6.5.1.8</ecNumber>
    </recommendedName>
</protein>
<gene>
    <name evidence="9" type="ORF">S01H1_68158</name>
</gene>
<dbReference type="PANTHER" id="PTHR11118">
    <property type="entry name" value="RNA-SPLICING LIGASE RTCB HOMOLOG"/>
    <property type="match status" value="1"/>
</dbReference>
<dbReference type="AlphaFoldDB" id="X0X3V5"/>
<comment type="caution">
    <text evidence="9">The sequence shown here is derived from an EMBL/GenBank/DDBJ whole genome shotgun (WGS) entry which is preliminary data.</text>
</comment>
<evidence type="ECO:0000313" key="9">
    <source>
        <dbReference type="EMBL" id="GAG30087.1"/>
    </source>
</evidence>
<organism evidence="9">
    <name type="scientific">marine sediment metagenome</name>
    <dbReference type="NCBI Taxonomy" id="412755"/>
    <lineage>
        <taxon>unclassified sequences</taxon>
        <taxon>metagenomes</taxon>
        <taxon>ecological metagenomes</taxon>
    </lineage>
</organism>
<evidence type="ECO:0000256" key="3">
    <source>
        <dbReference type="ARBA" id="ARBA00022598"/>
    </source>
</evidence>
<proteinExistence type="predicted"/>
<sequence length="101" mass="11039">MGTASYILKGTEKGMQETFGSTIHGAGRTMSRRAAIKSWRGEEIVKKLREQGILIKSRSLKGIAEEAPKAYKLVEEVVDVMHNAGITTKVAKLRPIISVKG</sequence>
<keyword evidence="7" id="KW-0464">Manganese</keyword>
<evidence type="ECO:0000256" key="4">
    <source>
        <dbReference type="ARBA" id="ARBA00022723"/>
    </source>
</evidence>
<evidence type="ECO:0000256" key="2">
    <source>
        <dbReference type="ARBA" id="ARBA00012726"/>
    </source>
</evidence>
<reference evidence="9" key="1">
    <citation type="journal article" date="2014" name="Front. Microbiol.">
        <title>High frequency of phylogenetically diverse reductive dehalogenase-homologous genes in deep subseafloor sedimentary metagenomes.</title>
        <authorList>
            <person name="Kawai M."/>
            <person name="Futagami T."/>
            <person name="Toyoda A."/>
            <person name="Takaki Y."/>
            <person name="Nishi S."/>
            <person name="Hori S."/>
            <person name="Arai W."/>
            <person name="Tsubouchi T."/>
            <person name="Morono Y."/>
            <person name="Uchiyama I."/>
            <person name="Ito T."/>
            <person name="Fujiyama A."/>
            <person name="Inagaki F."/>
            <person name="Takami H."/>
        </authorList>
    </citation>
    <scope>NUCLEOTIDE SEQUENCE</scope>
    <source>
        <strain evidence="9">Expedition CK06-06</strain>
    </source>
</reference>
<dbReference type="InterPro" id="IPR001233">
    <property type="entry name" value="RtcB"/>
</dbReference>
<evidence type="ECO:0000256" key="1">
    <source>
        <dbReference type="ARBA" id="ARBA00001936"/>
    </source>
</evidence>
<dbReference type="GO" id="GO:0046872">
    <property type="term" value="F:metal ion binding"/>
    <property type="evidence" value="ECO:0007669"/>
    <property type="project" value="UniProtKB-KW"/>
</dbReference>
<dbReference type="EMBL" id="BARS01045193">
    <property type="protein sequence ID" value="GAG30087.1"/>
    <property type="molecule type" value="Genomic_DNA"/>
</dbReference>
<dbReference type="PANTHER" id="PTHR11118:SF1">
    <property type="entry name" value="RNA-SPLICING LIGASE RTCB HOMOLOG"/>
    <property type="match status" value="1"/>
</dbReference>
<dbReference type="GO" id="GO:0005525">
    <property type="term" value="F:GTP binding"/>
    <property type="evidence" value="ECO:0007669"/>
    <property type="project" value="UniProtKB-KW"/>
</dbReference>
<comment type="catalytic activity">
    <reaction evidence="8">
        <text>a 3'-end 3'-phospho-ribonucleotide-RNA + a 5'-end dephospho-ribonucleoside-RNA + GTP = a ribonucleotidyl-ribonucleotide-RNA + GMP + diphosphate</text>
        <dbReference type="Rhea" id="RHEA:68076"/>
        <dbReference type="Rhea" id="RHEA-COMP:10463"/>
        <dbReference type="Rhea" id="RHEA-COMP:13936"/>
        <dbReference type="Rhea" id="RHEA-COMP:17355"/>
        <dbReference type="ChEBI" id="CHEBI:33019"/>
        <dbReference type="ChEBI" id="CHEBI:37565"/>
        <dbReference type="ChEBI" id="CHEBI:58115"/>
        <dbReference type="ChEBI" id="CHEBI:83062"/>
        <dbReference type="ChEBI" id="CHEBI:138284"/>
        <dbReference type="ChEBI" id="CHEBI:173118"/>
        <dbReference type="EC" id="6.5.1.8"/>
    </reaction>
</comment>
<dbReference type="InterPro" id="IPR036025">
    <property type="entry name" value="RtcB-like_sf"/>
</dbReference>
<dbReference type="EC" id="6.5.1.8" evidence="2"/>